<dbReference type="PANTHER" id="PTHR46282:SF1">
    <property type="entry name" value="LEUCINE-RICH REPEAT-CONTAINING PROTEIN 72-LIKE"/>
    <property type="match status" value="1"/>
</dbReference>
<name>A0AAV7KHI7_9METZ</name>
<accession>A0AAV7KHI7</accession>
<keyword evidence="2" id="KW-1185">Reference proteome</keyword>
<dbReference type="SUPFAM" id="SSF52058">
    <property type="entry name" value="L domain-like"/>
    <property type="match status" value="1"/>
</dbReference>
<dbReference type="InterPro" id="IPR001611">
    <property type="entry name" value="Leu-rich_rpt"/>
</dbReference>
<dbReference type="EMBL" id="JAKMXF010000033">
    <property type="protein sequence ID" value="KAI6660571.1"/>
    <property type="molecule type" value="Genomic_DNA"/>
</dbReference>
<dbReference type="InterPro" id="IPR043313">
    <property type="entry name" value="LRMDA"/>
</dbReference>
<dbReference type="PANTHER" id="PTHR46282">
    <property type="entry name" value="LEUCINE-RICH MELANOCYTE DIFFERENTIATION-ASSOCIATED PROTEIN"/>
    <property type="match status" value="1"/>
</dbReference>
<gene>
    <name evidence="1" type="ORF">LOD99_14155</name>
</gene>
<dbReference type="Gene3D" id="3.80.10.10">
    <property type="entry name" value="Ribonuclease Inhibitor"/>
    <property type="match status" value="1"/>
</dbReference>
<evidence type="ECO:0000313" key="1">
    <source>
        <dbReference type="EMBL" id="KAI6660571.1"/>
    </source>
</evidence>
<proteinExistence type="predicted"/>
<evidence type="ECO:0000313" key="2">
    <source>
        <dbReference type="Proteomes" id="UP001165289"/>
    </source>
</evidence>
<reference evidence="1 2" key="1">
    <citation type="journal article" date="2023" name="BMC Biol.">
        <title>The compact genome of the sponge Oopsacas minuta (Hexactinellida) is lacking key metazoan core genes.</title>
        <authorList>
            <person name="Santini S."/>
            <person name="Schenkelaars Q."/>
            <person name="Jourda C."/>
            <person name="Duchesne M."/>
            <person name="Belahbib H."/>
            <person name="Rocher C."/>
            <person name="Selva M."/>
            <person name="Riesgo A."/>
            <person name="Vervoort M."/>
            <person name="Leys S.P."/>
            <person name="Kodjabachian L."/>
            <person name="Le Bivic A."/>
            <person name="Borchiellini C."/>
            <person name="Claverie J.M."/>
            <person name="Renard E."/>
        </authorList>
    </citation>
    <scope>NUCLEOTIDE SEQUENCE [LARGE SCALE GENOMIC DNA]</scope>
    <source>
        <strain evidence="1">SPO-2</strain>
    </source>
</reference>
<dbReference type="Pfam" id="PF14580">
    <property type="entry name" value="LRR_9"/>
    <property type="match status" value="1"/>
</dbReference>
<dbReference type="AlphaFoldDB" id="A0AAV7KHI7"/>
<sequence>MPKNERTQLISLPDFINSTYMTVSLVNRGLKELPEDFLLEKPTLKRTVEVLDLSHNQITNIAKLDGYDNIHTLILDSNKFNSHSSLPKMHSLTYLSLVDNKIGNLAIFIDKIADKVPNLKYLNLLKNPAAPNYFNGGSADDYKDYRLYVINSMPNIKVVDYIEVGEEEIKEAKRVYGHLPPAVVSKPISKDLLKNEKYECKS</sequence>
<organism evidence="1 2">
    <name type="scientific">Oopsacas minuta</name>
    <dbReference type="NCBI Taxonomy" id="111878"/>
    <lineage>
        <taxon>Eukaryota</taxon>
        <taxon>Metazoa</taxon>
        <taxon>Porifera</taxon>
        <taxon>Hexactinellida</taxon>
        <taxon>Hexasterophora</taxon>
        <taxon>Lyssacinosida</taxon>
        <taxon>Leucopsacidae</taxon>
        <taxon>Oopsacas</taxon>
    </lineage>
</organism>
<protein>
    <submittedName>
        <fullName evidence="1">Leucine-rich repeat-containing protein</fullName>
    </submittedName>
</protein>
<dbReference type="Proteomes" id="UP001165289">
    <property type="component" value="Unassembled WGS sequence"/>
</dbReference>
<dbReference type="InterPro" id="IPR032675">
    <property type="entry name" value="LRR_dom_sf"/>
</dbReference>
<comment type="caution">
    <text evidence="1">The sequence shown here is derived from an EMBL/GenBank/DDBJ whole genome shotgun (WGS) entry which is preliminary data.</text>
</comment>
<dbReference type="PROSITE" id="PS51450">
    <property type="entry name" value="LRR"/>
    <property type="match status" value="1"/>
</dbReference>